<dbReference type="Proteomes" id="UP001153678">
    <property type="component" value="Unassembled WGS sequence"/>
</dbReference>
<sequence>MDYSPNPTVIGQNITVHMVGEMAEVIEKGAMMRIYHDYKGKFKHELDYCKLFVEPSGPYISIINDSQSQWLTLANSRIEAFELFLKSAENNYSISQVYLAKCFYNGYGIECYKKLSFNWYHKAVENGSIIGQLYLGHCYEFGIGTQANKMKSVYWYREATNNRNLTAKLQLANCYRIGKGIKKDEYKAFEYYEILAKQEIADAQYQLGNCFYNGIGTKSDKVQASYFKKAFYWYQQAAVSGFVESQYYLASLYETTEIKANFLFQGVAEIRIAIPTFNGLAKIISISENNTIKKANYWYDRAVGNR</sequence>
<organism evidence="2 3">
    <name type="scientific">Funneliformis geosporum</name>
    <dbReference type="NCBI Taxonomy" id="1117311"/>
    <lineage>
        <taxon>Eukaryota</taxon>
        <taxon>Fungi</taxon>
        <taxon>Fungi incertae sedis</taxon>
        <taxon>Mucoromycota</taxon>
        <taxon>Glomeromycotina</taxon>
        <taxon>Glomeromycetes</taxon>
        <taxon>Glomerales</taxon>
        <taxon>Glomeraceae</taxon>
        <taxon>Funneliformis</taxon>
    </lineage>
</organism>
<feature type="non-terminal residue" evidence="2">
    <location>
        <position position="306"/>
    </location>
</feature>
<dbReference type="InterPro" id="IPR011990">
    <property type="entry name" value="TPR-like_helical_dom_sf"/>
</dbReference>
<proteinExistence type="inferred from homology"/>
<dbReference type="PANTHER" id="PTHR11102:SF160">
    <property type="entry name" value="ERAD-ASSOCIATED E3 UBIQUITIN-PROTEIN LIGASE COMPONENT HRD3"/>
    <property type="match status" value="1"/>
</dbReference>
<protein>
    <submittedName>
        <fullName evidence="2">16246_t:CDS:1</fullName>
    </submittedName>
</protein>
<dbReference type="InterPro" id="IPR050767">
    <property type="entry name" value="Sel1_AlgK"/>
</dbReference>
<reference evidence="2" key="1">
    <citation type="submission" date="2022-08" db="EMBL/GenBank/DDBJ databases">
        <authorList>
            <person name="Kallberg Y."/>
            <person name="Tangrot J."/>
            <person name="Rosling A."/>
        </authorList>
    </citation>
    <scope>NUCLEOTIDE SEQUENCE</scope>
    <source>
        <strain evidence="2">Wild A</strain>
    </source>
</reference>
<dbReference type="InterPro" id="IPR006597">
    <property type="entry name" value="Sel1-like"/>
</dbReference>
<accession>A0A9W4SYJ3</accession>
<evidence type="ECO:0000256" key="1">
    <source>
        <dbReference type="ARBA" id="ARBA00038101"/>
    </source>
</evidence>
<dbReference type="AlphaFoldDB" id="A0A9W4SYJ3"/>
<evidence type="ECO:0000313" key="3">
    <source>
        <dbReference type="Proteomes" id="UP001153678"/>
    </source>
</evidence>
<dbReference type="OrthoDB" id="6409159at2759"/>
<keyword evidence="3" id="KW-1185">Reference proteome</keyword>
<name>A0A9W4SYJ3_9GLOM</name>
<dbReference type="EMBL" id="CAMKVN010004027">
    <property type="protein sequence ID" value="CAI2186148.1"/>
    <property type="molecule type" value="Genomic_DNA"/>
</dbReference>
<evidence type="ECO:0000313" key="2">
    <source>
        <dbReference type="EMBL" id="CAI2186148.1"/>
    </source>
</evidence>
<gene>
    <name evidence="2" type="ORF">FWILDA_LOCUS12429</name>
</gene>
<dbReference type="SUPFAM" id="SSF81901">
    <property type="entry name" value="HCP-like"/>
    <property type="match status" value="1"/>
</dbReference>
<dbReference type="PANTHER" id="PTHR11102">
    <property type="entry name" value="SEL-1-LIKE PROTEIN"/>
    <property type="match status" value="1"/>
</dbReference>
<dbReference type="SMART" id="SM00671">
    <property type="entry name" value="SEL1"/>
    <property type="match status" value="4"/>
</dbReference>
<comment type="similarity">
    <text evidence="1">Belongs to the sel-1 family.</text>
</comment>
<comment type="caution">
    <text evidence="2">The sequence shown here is derived from an EMBL/GenBank/DDBJ whole genome shotgun (WGS) entry which is preliminary data.</text>
</comment>
<dbReference type="Pfam" id="PF08238">
    <property type="entry name" value="Sel1"/>
    <property type="match status" value="6"/>
</dbReference>
<dbReference type="Gene3D" id="1.25.40.10">
    <property type="entry name" value="Tetratricopeptide repeat domain"/>
    <property type="match status" value="1"/>
</dbReference>